<feature type="compositionally biased region" description="Low complexity" evidence="5">
    <location>
        <begin position="282"/>
        <end position="293"/>
    </location>
</feature>
<keyword evidence="2" id="KW-0862">Zinc</keyword>
<accession>A0A336KJI2</accession>
<dbReference type="AlphaFoldDB" id="A0A336KJI2"/>
<dbReference type="PANTHER" id="PTHR22663">
    <property type="entry name" value="RING FINGER PROTEIN NARYA-RELATED"/>
    <property type="match status" value="1"/>
</dbReference>
<dbReference type="GO" id="GO:0016925">
    <property type="term" value="P:protein sumoylation"/>
    <property type="evidence" value="ECO:0007669"/>
    <property type="project" value="TreeGrafter"/>
</dbReference>
<dbReference type="PROSITE" id="PS50089">
    <property type="entry name" value="ZF_RING_2"/>
    <property type="match status" value="1"/>
</dbReference>
<organism evidence="7">
    <name type="scientific">Culicoides sonorensis</name>
    <name type="common">Biting midge</name>
    <dbReference type="NCBI Taxonomy" id="179676"/>
    <lineage>
        <taxon>Eukaryota</taxon>
        <taxon>Metazoa</taxon>
        <taxon>Ecdysozoa</taxon>
        <taxon>Arthropoda</taxon>
        <taxon>Hexapoda</taxon>
        <taxon>Insecta</taxon>
        <taxon>Pterygota</taxon>
        <taxon>Neoptera</taxon>
        <taxon>Endopterygota</taxon>
        <taxon>Diptera</taxon>
        <taxon>Nematocera</taxon>
        <taxon>Chironomoidea</taxon>
        <taxon>Ceratopogonidae</taxon>
        <taxon>Ceratopogoninae</taxon>
        <taxon>Culicoides</taxon>
        <taxon>Monoculicoides</taxon>
    </lineage>
</organism>
<evidence type="ECO:0000259" key="6">
    <source>
        <dbReference type="PROSITE" id="PS50089"/>
    </source>
</evidence>
<evidence type="ECO:0000256" key="1">
    <source>
        <dbReference type="ARBA" id="ARBA00022771"/>
    </source>
</evidence>
<dbReference type="Pfam" id="PF14634">
    <property type="entry name" value="zf-RING_5"/>
    <property type="match status" value="1"/>
</dbReference>
<gene>
    <name evidence="7" type="primary">CSON004786</name>
</gene>
<reference evidence="8" key="2">
    <citation type="submission" date="2018-07" db="EMBL/GenBank/DDBJ databases">
        <authorList>
            <person name="Quirk P.G."/>
            <person name="Krulwich T.A."/>
        </authorList>
    </citation>
    <scope>NUCLEOTIDE SEQUENCE</scope>
</reference>
<evidence type="ECO:0000256" key="5">
    <source>
        <dbReference type="SAM" id="MobiDB-lite"/>
    </source>
</evidence>
<dbReference type="InterPro" id="IPR042123">
    <property type="entry name" value="Zip3/RNF212-like"/>
</dbReference>
<evidence type="ECO:0000256" key="2">
    <source>
        <dbReference type="ARBA" id="ARBA00022833"/>
    </source>
</evidence>
<feature type="region of interest" description="Disordered" evidence="5">
    <location>
        <begin position="222"/>
        <end position="308"/>
    </location>
</feature>
<evidence type="ECO:0000256" key="4">
    <source>
        <dbReference type="PROSITE-ProRule" id="PRU00175"/>
    </source>
</evidence>
<name>A0A336KJI2_CULSO</name>
<dbReference type="VEuPathDB" id="VectorBase:CSON004786"/>
<dbReference type="GO" id="GO:0007131">
    <property type="term" value="P:reciprocal meiotic recombination"/>
    <property type="evidence" value="ECO:0007669"/>
    <property type="project" value="InterPro"/>
</dbReference>
<dbReference type="GO" id="GO:0008270">
    <property type="term" value="F:zinc ion binding"/>
    <property type="evidence" value="ECO:0007669"/>
    <property type="project" value="UniProtKB-KW"/>
</dbReference>
<feature type="domain" description="RING-type" evidence="6">
    <location>
        <begin position="13"/>
        <end position="55"/>
    </location>
</feature>
<feature type="compositionally biased region" description="Polar residues" evidence="5">
    <location>
        <begin position="259"/>
        <end position="272"/>
    </location>
</feature>
<keyword evidence="1 4" id="KW-0479">Metal-binding</keyword>
<evidence type="ECO:0000313" key="7">
    <source>
        <dbReference type="EMBL" id="SSX01180.1"/>
    </source>
</evidence>
<keyword evidence="1 4" id="KW-0863">Zinc-finger</keyword>
<evidence type="ECO:0000313" key="8">
    <source>
        <dbReference type="EMBL" id="SSX21560.1"/>
    </source>
</evidence>
<dbReference type="EMBL" id="UFQT01000197">
    <property type="protein sequence ID" value="SSX21560.1"/>
    <property type="molecule type" value="Genomic_DNA"/>
</dbReference>
<sequence>MSAANSSVIWIHCNSCFHLFNRDRRFFALNCQNKHVLCQYCMAKTNKGTVCPLCKIGISRFIELNNQMSQAAKEYFNIGITGQLYEKALTIKDYQNAQIKSLALSIIERKEKFNKALKFKEAKLSYLNGQKAKKQKAVHYRRQLQTKLRQTLRMRQRSHLNNTSGYSSMIGTTPPRSKIENFFDEASSSSLNITHDFFGVPQPQNEFQFPSGDATPSIARRSSNVVLSQGKQQSRSPTTRVSQQRSHPGYSRSSSSSSQQKRLGTSVSSPKRQNIGFGSYGSQSNHRSSQQNNLPFHSQKASTPIAASRDKVLTQDLSFLSTPSTVGRS</sequence>
<dbReference type="GO" id="GO:0019789">
    <property type="term" value="F:SUMO transferase activity"/>
    <property type="evidence" value="ECO:0007669"/>
    <property type="project" value="InterPro"/>
</dbReference>
<keyword evidence="3" id="KW-0469">Meiosis</keyword>
<dbReference type="GO" id="GO:0000795">
    <property type="term" value="C:synaptonemal complex"/>
    <property type="evidence" value="ECO:0007669"/>
    <property type="project" value="InterPro"/>
</dbReference>
<reference evidence="7" key="1">
    <citation type="submission" date="2018-04" db="EMBL/GenBank/DDBJ databases">
        <authorList>
            <person name="Go L.Y."/>
            <person name="Mitchell J.A."/>
        </authorList>
    </citation>
    <scope>NUCLEOTIDE SEQUENCE</scope>
    <source>
        <tissue evidence="7">Whole organism</tissue>
    </source>
</reference>
<dbReference type="SUPFAM" id="SSF57850">
    <property type="entry name" value="RING/U-box"/>
    <property type="match status" value="1"/>
</dbReference>
<evidence type="ECO:0000256" key="3">
    <source>
        <dbReference type="ARBA" id="ARBA00023254"/>
    </source>
</evidence>
<feature type="compositionally biased region" description="Polar residues" evidence="5">
    <location>
        <begin position="222"/>
        <end position="246"/>
    </location>
</feature>
<dbReference type="PANTHER" id="PTHR22663:SF17">
    <property type="entry name" value="RING FINGER PROTEIN NARYA-RELATED"/>
    <property type="match status" value="1"/>
</dbReference>
<dbReference type="GO" id="GO:0007129">
    <property type="term" value="P:homologous chromosome pairing at meiosis"/>
    <property type="evidence" value="ECO:0007669"/>
    <property type="project" value="TreeGrafter"/>
</dbReference>
<proteinExistence type="predicted"/>
<dbReference type="InterPro" id="IPR001841">
    <property type="entry name" value="Znf_RING"/>
</dbReference>
<dbReference type="EMBL" id="UFQS01000197">
    <property type="protein sequence ID" value="SSX01180.1"/>
    <property type="molecule type" value="Genomic_DNA"/>
</dbReference>
<protein>
    <submittedName>
        <fullName evidence="7">CSON004786 protein</fullName>
    </submittedName>
</protein>